<dbReference type="SUPFAM" id="SSF53187">
    <property type="entry name" value="Zn-dependent exopeptidases"/>
    <property type="match status" value="1"/>
</dbReference>
<dbReference type="EMBL" id="LFYT02000014">
    <property type="protein sequence ID" value="PVE42479.1"/>
    <property type="molecule type" value="Genomic_DNA"/>
</dbReference>
<organism evidence="1 2">
    <name type="scientific">Limnohabitans planktonicus II-D5</name>
    <dbReference type="NCBI Taxonomy" id="1293045"/>
    <lineage>
        <taxon>Bacteria</taxon>
        <taxon>Pseudomonadati</taxon>
        <taxon>Pseudomonadota</taxon>
        <taxon>Betaproteobacteria</taxon>
        <taxon>Burkholderiales</taxon>
        <taxon>Comamonadaceae</taxon>
        <taxon>Limnohabitans</taxon>
    </lineage>
</organism>
<dbReference type="RefSeq" id="WP_053175312.1">
    <property type="nucleotide sequence ID" value="NZ_LFYT02000014.1"/>
</dbReference>
<comment type="caution">
    <text evidence="1">The sequence shown here is derived from an EMBL/GenBank/DDBJ whole genome shotgun (WGS) entry which is preliminary data.</text>
</comment>
<protein>
    <recommendedName>
        <fullName evidence="3">DUF2817 domain-containing protein</fullName>
    </recommendedName>
</protein>
<dbReference type="STRING" id="1293045.H663_16540"/>
<dbReference type="Proteomes" id="UP000037507">
    <property type="component" value="Unassembled WGS sequence"/>
</dbReference>
<dbReference type="Gene3D" id="3.40.630.10">
    <property type="entry name" value="Zn peptidases"/>
    <property type="match status" value="1"/>
</dbReference>
<accession>A0A2T7UCR0</accession>
<dbReference type="OrthoDB" id="4014363at2"/>
<proteinExistence type="predicted"/>
<dbReference type="AlphaFoldDB" id="A0A2T7UCR0"/>
<dbReference type="Pfam" id="PF10994">
    <property type="entry name" value="DUF2817"/>
    <property type="match status" value="1"/>
</dbReference>
<name>A0A2T7UCR0_9BURK</name>
<gene>
    <name evidence="1" type="ORF">H663_012220</name>
</gene>
<sequence>MSTPLFSPSYREARARFIQAAQDCGAQLHSDVMPMRGAQGEELAMDVAVQGPADAAQVLMTTSAVHGIEGFCGSAIQTGLLHSLSLPPGVAVVHVHAVNPHGFSHARRVNEDNVDLNRNFIDFAQPLPVNADYAQVHNLLLPTHWPPSPEASASLQAQAEAWGERRMQRAITSGQYQFPQGVWFGGQAPTWSHRTFRQVLRTHLGQAHQIAWIDLHTGLGPHGHGERIFACTDNGETLQRARQWWGPDITSVDTGTSQSVPLSGPIQMAIYEECPQAQYTGICLEFGTLPLAQMIQAMRADHWLALHPEAPPEQQRAIRADMLLAFNPPSPAWQKQVWQQGLQAARQAVQGLTTPR</sequence>
<dbReference type="InterPro" id="IPR021259">
    <property type="entry name" value="DUF2817"/>
</dbReference>
<keyword evidence="2" id="KW-1185">Reference proteome</keyword>
<evidence type="ECO:0008006" key="3">
    <source>
        <dbReference type="Google" id="ProtNLM"/>
    </source>
</evidence>
<dbReference type="CDD" id="cd06233">
    <property type="entry name" value="M14-like"/>
    <property type="match status" value="1"/>
</dbReference>
<reference evidence="1" key="1">
    <citation type="submission" date="2017-04" db="EMBL/GenBank/DDBJ databases">
        <title>Unexpected and diverse lifestyles within the genus Limnohabitans.</title>
        <authorList>
            <person name="Kasalicky V."/>
            <person name="Mehrshad M."/>
            <person name="Andrei S.-A."/>
            <person name="Salcher M."/>
            <person name="Kratochvilova H."/>
            <person name="Simek K."/>
            <person name="Ghai R."/>
        </authorList>
    </citation>
    <scope>NUCLEOTIDE SEQUENCE [LARGE SCALE GENOMIC DNA]</scope>
    <source>
        <strain evidence="1">II-D5</strain>
    </source>
</reference>
<evidence type="ECO:0000313" key="1">
    <source>
        <dbReference type="EMBL" id="PVE42479.1"/>
    </source>
</evidence>
<evidence type="ECO:0000313" key="2">
    <source>
        <dbReference type="Proteomes" id="UP000037507"/>
    </source>
</evidence>